<evidence type="ECO:0000256" key="7">
    <source>
        <dbReference type="ARBA" id="ARBA00022679"/>
    </source>
</evidence>
<evidence type="ECO:0000256" key="2">
    <source>
        <dbReference type="ARBA" id="ARBA00007316"/>
    </source>
</evidence>
<dbReference type="PANTHER" id="PTHR32309">
    <property type="entry name" value="TYROSINE-PROTEIN KINASE"/>
    <property type="match status" value="1"/>
</dbReference>
<keyword evidence="10" id="KW-0418">Kinase</keyword>
<keyword evidence="11" id="KW-0067">ATP-binding</keyword>
<feature type="transmembrane region" description="Helical" evidence="17">
    <location>
        <begin position="76"/>
        <end position="97"/>
    </location>
</feature>
<keyword evidence="7 21" id="KW-0808">Transferase</keyword>
<dbReference type="SUPFAM" id="SSF52540">
    <property type="entry name" value="P-loop containing nucleoside triphosphate hydrolases"/>
    <property type="match status" value="1"/>
</dbReference>
<comment type="catalytic activity">
    <reaction evidence="15">
        <text>L-tyrosyl-[protein] + ATP = O-phospho-L-tyrosyl-[protein] + ADP + H(+)</text>
        <dbReference type="Rhea" id="RHEA:10596"/>
        <dbReference type="Rhea" id="RHEA-COMP:10136"/>
        <dbReference type="Rhea" id="RHEA-COMP:20101"/>
        <dbReference type="ChEBI" id="CHEBI:15378"/>
        <dbReference type="ChEBI" id="CHEBI:30616"/>
        <dbReference type="ChEBI" id="CHEBI:46858"/>
        <dbReference type="ChEBI" id="CHEBI:61978"/>
        <dbReference type="ChEBI" id="CHEBI:456216"/>
        <dbReference type="EC" id="2.7.10.2"/>
    </reaction>
</comment>
<evidence type="ECO:0000256" key="1">
    <source>
        <dbReference type="ARBA" id="ARBA00004429"/>
    </source>
</evidence>
<dbReference type="InterPro" id="IPR005702">
    <property type="entry name" value="Wzc-like_C"/>
</dbReference>
<dbReference type="Proteomes" id="UP001387293">
    <property type="component" value="Unassembled WGS sequence"/>
</dbReference>
<evidence type="ECO:0000256" key="6">
    <source>
        <dbReference type="ARBA" id="ARBA00022519"/>
    </source>
</evidence>
<sequence>MPDGGCEPCQQPHRASQATAQNNFEVKHIQPTLKGGVVLLIAKDSAMASSIDSPTMTRELLPLDVREILDFFLRRWKLVCSIAVITFALFVAAAYLLPPSYTGVAQVLLDSPVDYMTPQDYSNSDFADNSTFIESQIAVLRSASLLQKVVDSEKLTEDPKIGPGALIWLQGALGVSRVGLADVIEISVTAYDPGKAASLANAISQAYLADRVRSRYEGARKASTWLSERAASLRAELSLSEQAVQKFRIDHNLLATPAGSLTDQQLSELNVALITARAELSEKRAQYQQVDKLLTSGGDIQSMPDVLQSVVISALRAQISGVTRREADLKLKYGDRHPDVLAAQAERRDIEGQITAEVQRLIGNLKNEVDAAEAREASLSRALNSVSNRSEVEGQVGVQLRDLERIAAANKELFETFLSRAKLTEEKSTLLNSGVRVITDAVIPGSPSFPNRPLFAALGLVLGFFVGGAGAVLRELFASGFLAKKQIEEELSVPVLASIPRMAGWSRDAQSQAQPVAYLERRPLSRFSEAVRRLRLGIDATPDQARLPRLMLVTSAMPGEGKTTLVLSLACSAAADGERVLVVDADLRLSATTAFFGMADKVGLVDLLTLPVKAANAIHLDERSGISLLPAGARTRNPPALLASARMRSVLEELRGKFDTVIVDAPPVGAAADATILARYVDKVLFVVKWRETAREAVAEGIRHLGGRSKIAGIALTMVDEPKLPKYGRYTSLESSVSDSYYLN</sequence>
<comment type="similarity">
    <text evidence="3">Belongs to the etk/wzc family.</text>
</comment>
<dbReference type="Gene3D" id="3.40.50.300">
    <property type="entry name" value="P-loop containing nucleotide triphosphate hydrolases"/>
    <property type="match status" value="1"/>
</dbReference>
<comment type="subcellular location">
    <subcellularLocation>
        <location evidence="1">Cell inner membrane</location>
        <topology evidence="1">Multi-pass membrane protein</topology>
    </subcellularLocation>
</comment>
<evidence type="ECO:0000256" key="16">
    <source>
        <dbReference type="SAM" id="Coils"/>
    </source>
</evidence>
<gene>
    <name evidence="21" type="ORF">O7A60_13590</name>
</gene>
<protein>
    <recommendedName>
        <fullName evidence="4">non-specific protein-tyrosine kinase</fullName>
        <ecNumber evidence="4">2.7.10.2</ecNumber>
    </recommendedName>
</protein>
<evidence type="ECO:0000313" key="21">
    <source>
        <dbReference type="EMBL" id="MEI9409800.1"/>
    </source>
</evidence>
<evidence type="ECO:0000256" key="13">
    <source>
        <dbReference type="ARBA" id="ARBA00023136"/>
    </source>
</evidence>
<keyword evidence="13 17" id="KW-0472">Membrane</keyword>
<evidence type="ECO:0000256" key="11">
    <source>
        <dbReference type="ARBA" id="ARBA00022840"/>
    </source>
</evidence>
<dbReference type="EC" id="2.7.10.2" evidence="4"/>
<dbReference type="PANTHER" id="PTHR32309:SF13">
    <property type="entry name" value="FERRIC ENTEROBACTIN TRANSPORT PROTEIN FEPE"/>
    <property type="match status" value="1"/>
</dbReference>
<dbReference type="EMBL" id="JAPYKS010000008">
    <property type="protein sequence ID" value="MEI9409800.1"/>
    <property type="molecule type" value="Genomic_DNA"/>
</dbReference>
<comment type="caution">
    <text evidence="21">The sequence shown here is derived from an EMBL/GenBank/DDBJ whole genome shotgun (WGS) entry which is preliminary data.</text>
</comment>
<dbReference type="InterPro" id="IPR003856">
    <property type="entry name" value="LPS_length_determ_N"/>
</dbReference>
<keyword evidence="16" id="KW-0175">Coiled coil</keyword>
<reference evidence="21 22" key="1">
    <citation type="submission" date="2022-12" db="EMBL/GenBank/DDBJ databases">
        <authorList>
            <person name="Muema E."/>
        </authorList>
    </citation>
    <scope>NUCLEOTIDE SEQUENCE [LARGE SCALE GENOMIC DNA]</scope>
    <source>
        <strain evidence="22">1326</strain>
    </source>
</reference>
<keyword evidence="8 17" id="KW-0812">Transmembrane</keyword>
<dbReference type="Pfam" id="PF13614">
    <property type="entry name" value="AAA_31"/>
    <property type="match status" value="1"/>
</dbReference>
<evidence type="ECO:0000259" key="18">
    <source>
        <dbReference type="Pfam" id="PF02706"/>
    </source>
</evidence>
<dbReference type="InterPro" id="IPR032807">
    <property type="entry name" value="GNVR"/>
</dbReference>
<keyword evidence="12 17" id="KW-1133">Transmembrane helix</keyword>
<feature type="coiled-coil region" evidence="16">
    <location>
        <begin position="355"/>
        <end position="382"/>
    </location>
</feature>
<evidence type="ECO:0000256" key="4">
    <source>
        <dbReference type="ARBA" id="ARBA00011903"/>
    </source>
</evidence>
<evidence type="ECO:0000256" key="17">
    <source>
        <dbReference type="SAM" id="Phobius"/>
    </source>
</evidence>
<evidence type="ECO:0000259" key="19">
    <source>
        <dbReference type="Pfam" id="PF13614"/>
    </source>
</evidence>
<name>A0ABU8KWI8_9HYPH</name>
<dbReference type="NCBIfam" id="TIGR01007">
    <property type="entry name" value="eps_fam"/>
    <property type="match status" value="1"/>
</dbReference>
<organism evidence="21 22">
    <name type="scientific">Mesorhizobium salmacidum</name>
    <dbReference type="NCBI Taxonomy" id="3015171"/>
    <lineage>
        <taxon>Bacteria</taxon>
        <taxon>Pseudomonadati</taxon>
        <taxon>Pseudomonadota</taxon>
        <taxon>Alphaproteobacteria</taxon>
        <taxon>Hyphomicrobiales</taxon>
        <taxon>Phyllobacteriaceae</taxon>
        <taxon>Mesorhizobium</taxon>
    </lineage>
</organism>
<evidence type="ECO:0000256" key="5">
    <source>
        <dbReference type="ARBA" id="ARBA00022475"/>
    </source>
</evidence>
<keyword evidence="5" id="KW-1003">Cell membrane</keyword>
<evidence type="ECO:0000256" key="12">
    <source>
        <dbReference type="ARBA" id="ARBA00022989"/>
    </source>
</evidence>
<evidence type="ECO:0000259" key="20">
    <source>
        <dbReference type="Pfam" id="PF13807"/>
    </source>
</evidence>
<keyword evidence="22" id="KW-1185">Reference proteome</keyword>
<dbReference type="InterPro" id="IPR027417">
    <property type="entry name" value="P-loop_NTPase"/>
</dbReference>
<evidence type="ECO:0000256" key="10">
    <source>
        <dbReference type="ARBA" id="ARBA00022777"/>
    </source>
</evidence>
<dbReference type="InterPro" id="IPR025669">
    <property type="entry name" value="AAA_dom"/>
</dbReference>
<keyword evidence="14" id="KW-0829">Tyrosine-protein kinase</keyword>
<dbReference type="GO" id="GO:0004715">
    <property type="term" value="F:non-membrane spanning protein tyrosine kinase activity"/>
    <property type="evidence" value="ECO:0007669"/>
    <property type="project" value="UniProtKB-EC"/>
</dbReference>
<evidence type="ECO:0000256" key="9">
    <source>
        <dbReference type="ARBA" id="ARBA00022741"/>
    </source>
</evidence>
<keyword evidence="9" id="KW-0547">Nucleotide-binding</keyword>
<dbReference type="Pfam" id="PF13807">
    <property type="entry name" value="GNVR"/>
    <property type="match status" value="1"/>
</dbReference>
<evidence type="ECO:0000313" key="22">
    <source>
        <dbReference type="Proteomes" id="UP001387293"/>
    </source>
</evidence>
<evidence type="ECO:0000256" key="14">
    <source>
        <dbReference type="ARBA" id="ARBA00023137"/>
    </source>
</evidence>
<comment type="similarity">
    <text evidence="2">Belongs to the CpsD/CapB family.</text>
</comment>
<keyword evidence="6" id="KW-0997">Cell inner membrane</keyword>
<dbReference type="CDD" id="cd05387">
    <property type="entry name" value="BY-kinase"/>
    <property type="match status" value="1"/>
</dbReference>
<evidence type="ECO:0000256" key="3">
    <source>
        <dbReference type="ARBA" id="ARBA00008883"/>
    </source>
</evidence>
<feature type="domain" description="Tyrosine-protein kinase G-rich" evidence="20">
    <location>
        <begin position="403"/>
        <end position="475"/>
    </location>
</feature>
<evidence type="ECO:0000256" key="8">
    <source>
        <dbReference type="ARBA" id="ARBA00022692"/>
    </source>
</evidence>
<feature type="domain" description="AAA" evidence="19">
    <location>
        <begin position="559"/>
        <end position="698"/>
    </location>
</feature>
<evidence type="ECO:0000256" key="15">
    <source>
        <dbReference type="ARBA" id="ARBA00051245"/>
    </source>
</evidence>
<feature type="domain" description="Polysaccharide chain length determinant N-terminal" evidence="18">
    <location>
        <begin position="63"/>
        <end position="152"/>
    </location>
</feature>
<dbReference type="Pfam" id="PF02706">
    <property type="entry name" value="Wzz"/>
    <property type="match status" value="1"/>
</dbReference>
<proteinExistence type="inferred from homology"/>
<dbReference type="InterPro" id="IPR050445">
    <property type="entry name" value="Bact_polysacc_biosynth/exp"/>
</dbReference>
<accession>A0ABU8KWI8</accession>